<dbReference type="AlphaFoldDB" id="A0AAW2J2X8"/>
<sequence>MQTGYANGLRHHMSVCYLVHQTTLRLSSLGKSGGQRGECSGLITSWLGCLVFEALCEMFGGIRFMGRVCMGLVCKLKALKGPLRALRKAKGDLSDNVRLAKEFLDKAQGLFERFRDDTLFHLVHWCRVIYCKSRGGDTHAPPASQDELNLLGGVRQRRQLNLEFLQPHLKHRLTDDEANALLVPVSQEEIRAAVFDIAEDSAPGPDGYTSGFFKAAWAEVGNDVSAAVAEFFASGLLLKQLNATLLVLIPKIQLPVRVADYGLLPVAIILHFPPRFISWVEQCITTVAFSISLNGSLHGFFPGTRGIRQGDPLSPYLFVIVMEIWRILLKIRTQNADSFQYHWKCHELGILNLCFADDVLIFCAGTINSVRTIKETLLEFAEISGLRVNPGKSSIILSKSVCRDRQGILDLMGFQEGSLPIRYLGSPLTSSRLTVADCQPLIDKLADRLTGWNHLNLSLAGRAQLLKSVLSSLHLYWASIFVLPKSIIKVIEGKMRAFLWKGSSNSGYAKVSWVQVCRPVAEGGLGIRSVLFMNQALMLQHVWRILQQDTCSLGVLGVAHKLRNTHPWAASLASASWCWKKIVKISSLLLLALNINLASGTMAMAIGVALDIQEIMAELPAIGLQQSDIIRWKSGFGLTELVLGVLCGGLHLETHSHLYFNCSFSKRCLEVLKRDVRFQWLQSDWAEGLVWASRRWREDIY</sequence>
<dbReference type="InterPro" id="IPR000477">
    <property type="entry name" value="RT_dom"/>
</dbReference>
<dbReference type="PANTHER" id="PTHR33116:SF78">
    <property type="entry name" value="OS12G0587133 PROTEIN"/>
    <property type="match status" value="1"/>
</dbReference>
<protein>
    <recommendedName>
        <fullName evidence="1">Reverse transcriptase domain-containing protein</fullName>
    </recommendedName>
</protein>
<evidence type="ECO:0000313" key="2">
    <source>
        <dbReference type="EMBL" id="KAL0288048.1"/>
    </source>
</evidence>
<dbReference type="Pfam" id="PF00078">
    <property type="entry name" value="RVT_1"/>
    <property type="match status" value="1"/>
</dbReference>
<reference evidence="2" key="1">
    <citation type="submission" date="2020-06" db="EMBL/GenBank/DDBJ databases">
        <authorList>
            <person name="Li T."/>
            <person name="Hu X."/>
            <person name="Zhang T."/>
            <person name="Song X."/>
            <person name="Zhang H."/>
            <person name="Dai N."/>
            <person name="Sheng W."/>
            <person name="Hou X."/>
            <person name="Wei L."/>
        </authorList>
    </citation>
    <scope>NUCLEOTIDE SEQUENCE</scope>
    <source>
        <strain evidence="2">G02</strain>
        <tissue evidence="2">Leaf</tissue>
    </source>
</reference>
<name>A0AAW2J2X8_SESRA</name>
<feature type="domain" description="Reverse transcriptase" evidence="1">
    <location>
        <begin position="273"/>
        <end position="426"/>
    </location>
</feature>
<organism evidence="2">
    <name type="scientific">Sesamum radiatum</name>
    <name type="common">Black benniseed</name>
    <dbReference type="NCBI Taxonomy" id="300843"/>
    <lineage>
        <taxon>Eukaryota</taxon>
        <taxon>Viridiplantae</taxon>
        <taxon>Streptophyta</taxon>
        <taxon>Embryophyta</taxon>
        <taxon>Tracheophyta</taxon>
        <taxon>Spermatophyta</taxon>
        <taxon>Magnoliopsida</taxon>
        <taxon>eudicotyledons</taxon>
        <taxon>Gunneridae</taxon>
        <taxon>Pentapetalae</taxon>
        <taxon>asterids</taxon>
        <taxon>lamiids</taxon>
        <taxon>Lamiales</taxon>
        <taxon>Pedaliaceae</taxon>
        <taxon>Sesamum</taxon>
    </lineage>
</organism>
<evidence type="ECO:0000259" key="1">
    <source>
        <dbReference type="Pfam" id="PF00078"/>
    </source>
</evidence>
<accession>A0AAW2J2X8</accession>
<proteinExistence type="predicted"/>
<reference evidence="2" key="2">
    <citation type="journal article" date="2024" name="Plant">
        <title>Genomic evolution and insights into agronomic trait innovations of Sesamum species.</title>
        <authorList>
            <person name="Miao H."/>
            <person name="Wang L."/>
            <person name="Qu L."/>
            <person name="Liu H."/>
            <person name="Sun Y."/>
            <person name="Le M."/>
            <person name="Wang Q."/>
            <person name="Wei S."/>
            <person name="Zheng Y."/>
            <person name="Lin W."/>
            <person name="Duan Y."/>
            <person name="Cao H."/>
            <person name="Xiong S."/>
            <person name="Wang X."/>
            <person name="Wei L."/>
            <person name="Li C."/>
            <person name="Ma Q."/>
            <person name="Ju M."/>
            <person name="Zhao R."/>
            <person name="Li G."/>
            <person name="Mu C."/>
            <person name="Tian Q."/>
            <person name="Mei H."/>
            <person name="Zhang T."/>
            <person name="Gao T."/>
            <person name="Zhang H."/>
        </authorList>
    </citation>
    <scope>NUCLEOTIDE SEQUENCE</scope>
    <source>
        <strain evidence="2">G02</strain>
    </source>
</reference>
<dbReference type="PANTHER" id="PTHR33116">
    <property type="entry name" value="REVERSE TRANSCRIPTASE ZINC-BINDING DOMAIN-CONTAINING PROTEIN-RELATED-RELATED"/>
    <property type="match status" value="1"/>
</dbReference>
<dbReference type="InterPro" id="IPR043502">
    <property type="entry name" value="DNA/RNA_pol_sf"/>
</dbReference>
<gene>
    <name evidence="2" type="ORF">Sradi_7109300</name>
</gene>
<dbReference type="EMBL" id="JACGWJ010000816">
    <property type="protein sequence ID" value="KAL0288048.1"/>
    <property type="molecule type" value="Genomic_DNA"/>
</dbReference>
<dbReference type="SUPFAM" id="SSF56672">
    <property type="entry name" value="DNA/RNA polymerases"/>
    <property type="match status" value="1"/>
</dbReference>
<comment type="caution">
    <text evidence="2">The sequence shown here is derived from an EMBL/GenBank/DDBJ whole genome shotgun (WGS) entry which is preliminary data.</text>
</comment>